<name>A0ABX0KRL2_9NEIS</name>
<evidence type="ECO:0000313" key="4">
    <source>
        <dbReference type="EMBL" id="NHQ84674.1"/>
    </source>
</evidence>
<accession>A0ABX0KRL2</accession>
<gene>
    <name evidence="4" type="ORF">HA050_00900</name>
</gene>
<keyword evidence="5" id="KW-1185">Reference proteome</keyword>
<comment type="caution">
    <text evidence="4">The sequence shown here is derived from an EMBL/GenBank/DDBJ whole genome shotgun (WGS) entry which is preliminary data.</text>
</comment>
<evidence type="ECO:0000313" key="5">
    <source>
        <dbReference type="Proteomes" id="UP000712570"/>
    </source>
</evidence>
<evidence type="ECO:0000256" key="1">
    <source>
        <dbReference type="ARBA" id="ARBA00022679"/>
    </source>
</evidence>
<proteinExistence type="predicted"/>
<dbReference type="InterPro" id="IPR016181">
    <property type="entry name" value="Acyl_CoA_acyltransferase"/>
</dbReference>
<evidence type="ECO:0000259" key="3">
    <source>
        <dbReference type="PROSITE" id="PS51186"/>
    </source>
</evidence>
<dbReference type="InterPro" id="IPR000182">
    <property type="entry name" value="GNAT_dom"/>
</dbReference>
<dbReference type="Pfam" id="PF00583">
    <property type="entry name" value="Acetyltransf_1"/>
    <property type="match status" value="1"/>
</dbReference>
<dbReference type="PANTHER" id="PTHR43877">
    <property type="entry name" value="AMINOALKYLPHOSPHONATE N-ACETYLTRANSFERASE-RELATED-RELATED"/>
    <property type="match status" value="1"/>
</dbReference>
<dbReference type="Proteomes" id="UP000712570">
    <property type="component" value="Unassembled WGS sequence"/>
</dbReference>
<keyword evidence="2" id="KW-0012">Acyltransferase</keyword>
<protein>
    <submittedName>
        <fullName evidence="4">GNAT family N-acetyltransferase</fullName>
    </submittedName>
</protein>
<dbReference type="InterPro" id="IPR050832">
    <property type="entry name" value="Bact_Acetyltransf"/>
</dbReference>
<evidence type="ECO:0000256" key="2">
    <source>
        <dbReference type="ARBA" id="ARBA00023315"/>
    </source>
</evidence>
<dbReference type="CDD" id="cd04301">
    <property type="entry name" value="NAT_SF"/>
    <property type="match status" value="1"/>
</dbReference>
<reference evidence="4 5" key="1">
    <citation type="submission" date="2020-03" db="EMBL/GenBank/DDBJ databases">
        <title>Draft genome sequence of environmentally isolated violet-colored cultures.</title>
        <authorList>
            <person name="Wilson H.S."/>
        </authorList>
    </citation>
    <scope>NUCLEOTIDE SEQUENCE [LARGE SCALE GENOMIC DNA]</scope>
    <source>
        <strain evidence="4 5">HSC-16F04</strain>
    </source>
</reference>
<dbReference type="SUPFAM" id="SSF55729">
    <property type="entry name" value="Acyl-CoA N-acyltransferases (Nat)"/>
    <property type="match status" value="1"/>
</dbReference>
<organism evidence="4 5">
    <name type="scientific">Iodobacter violaceini</name>
    <dbReference type="NCBI Taxonomy" id="3044271"/>
    <lineage>
        <taxon>Bacteria</taxon>
        <taxon>Pseudomonadati</taxon>
        <taxon>Pseudomonadota</taxon>
        <taxon>Betaproteobacteria</taxon>
        <taxon>Neisseriales</taxon>
        <taxon>Chitinibacteraceae</taxon>
        <taxon>Iodobacter</taxon>
    </lineage>
</organism>
<dbReference type="EMBL" id="JAAOLX010000001">
    <property type="protein sequence ID" value="NHQ84674.1"/>
    <property type="molecule type" value="Genomic_DNA"/>
</dbReference>
<sequence length="171" mass="18612">MISLVQPGNTTLINDLCSLLKDAVDGGASVGFLAPLSAQDADKYWQHVFSELHSGLYLWVAIKDEKIAGSVQLALCGKQNGQHRAEIQKLFVLREYRGQGISSQLMKAAEAFAVQQGRSLLVLDTEAGSDAELIYRHAGWKAAGSIPDYAQSPSGGLRPTVYFYKFIQPIV</sequence>
<feature type="domain" description="N-acetyltransferase" evidence="3">
    <location>
        <begin position="1"/>
        <end position="168"/>
    </location>
</feature>
<dbReference type="Gene3D" id="3.40.630.30">
    <property type="match status" value="1"/>
</dbReference>
<dbReference type="RefSeq" id="WP_166820908.1">
    <property type="nucleotide sequence ID" value="NZ_JAAOLX010000001.1"/>
</dbReference>
<dbReference type="PANTHER" id="PTHR43877:SF2">
    <property type="entry name" value="AMINOALKYLPHOSPHONATE N-ACETYLTRANSFERASE-RELATED"/>
    <property type="match status" value="1"/>
</dbReference>
<dbReference type="PROSITE" id="PS51186">
    <property type="entry name" value="GNAT"/>
    <property type="match status" value="1"/>
</dbReference>
<keyword evidence="1" id="KW-0808">Transferase</keyword>